<accession>W4JR99</accession>
<dbReference type="KEGG" id="hir:HETIRDRAFT_422603"/>
<evidence type="ECO:0000313" key="1">
    <source>
        <dbReference type="EMBL" id="ETW75989.1"/>
    </source>
</evidence>
<dbReference type="HOGENOM" id="CLU_3129740_0_0_1"/>
<protein>
    <submittedName>
        <fullName evidence="1">Uncharacterized protein</fullName>
    </submittedName>
</protein>
<gene>
    <name evidence="1" type="ORF">HETIRDRAFT_422603</name>
</gene>
<dbReference type="InParanoid" id="W4JR99"/>
<dbReference type="AlphaFoldDB" id="W4JR99"/>
<dbReference type="GeneID" id="20673826"/>
<keyword evidence="2" id="KW-1185">Reference proteome</keyword>
<proteinExistence type="predicted"/>
<organism evidence="1 2">
    <name type="scientific">Heterobasidion irregulare (strain TC 32-1)</name>
    <dbReference type="NCBI Taxonomy" id="747525"/>
    <lineage>
        <taxon>Eukaryota</taxon>
        <taxon>Fungi</taxon>
        <taxon>Dikarya</taxon>
        <taxon>Basidiomycota</taxon>
        <taxon>Agaricomycotina</taxon>
        <taxon>Agaricomycetes</taxon>
        <taxon>Russulales</taxon>
        <taxon>Bondarzewiaceae</taxon>
        <taxon>Heterobasidion</taxon>
        <taxon>Heterobasidion annosum species complex</taxon>
    </lineage>
</organism>
<reference evidence="1 2" key="1">
    <citation type="journal article" date="2012" name="New Phytol.">
        <title>Insight into trade-off between wood decay and parasitism from the genome of a fungal forest pathogen.</title>
        <authorList>
            <person name="Olson A."/>
            <person name="Aerts A."/>
            <person name="Asiegbu F."/>
            <person name="Belbahri L."/>
            <person name="Bouzid O."/>
            <person name="Broberg A."/>
            <person name="Canback B."/>
            <person name="Coutinho P.M."/>
            <person name="Cullen D."/>
            <person name="Dalman K."/>
            <person name="Deflorio G."/>
            <person name="van Diepen L.T."/>
            <person name="Dunand C."/>
            <person name="Duplessis S."/>
            <person name="Durling M."/>
            <person name="Gonthier P."/>
            <person name="Grimwood J."/>
            <person name="Fossdal C.G."/>
            <person name="Hansson D."/>
            <person name="Henrissat B."/>
            <person name="Hietala A."/>
            <person name="Himmelstrand K."/>
            <person name="Hoffmeister D."/>
            <person name="Hogberg N."/>
            <person name="James T.Y."/>
            <person name="Karlsson M."/>
            <person name="Kohler A."/>
            <person name="Kues U."/>
            <person name="Lee Y.H."/>
            <person name="Lin Y.C."/>
            <person name="Lind M."/>
            <person name="Lindquist E."/>
            <person name="Lombard V."/>
            <person name="Lucas S."/>
            <person name="Lunden K."/>
            <person name="Morin E."/>
            <person name="Murat C."/>
            <person name="Park J."/>
            <person name="Raffaello T."/>
            <person name="Rouze P."/>
            <person name="Salamov A."/>
            <person name="Schmutz J."/>
            <person name="Solheim H."/>
            <person name="Stahlberg J."/>
            <person name="Velez H."/>
            <person name="de Vries R.P."/>
            <person name="Wiebenga A."/>
            <person name="Woodward S."/>
            <person name="Yakovlev I."/>
            <person name="Garbelotto M."/>
            <person name="Martin F."/>
            <person name="Grigoriev I.V."/>
            <person name="Stenlid J."/>
        </authorList>
    </citation>
    <scope>NUCLEOTIDE SEQUENCE [LARGE SCALE GENOMIC DNA]</scope>
    <source>
        <strain evidence="1 2">TC 32-1</strain>
    </source>
</reference>
<sequence length="53" mass="5887">MAKLWSVGWGPTVFGASWHFRYLSSTIRYLPKASRIPPSDPSAGACLSLRYSL</sequence>
<dbReference type="RefSeq" id="XP_009552219.1">
    <property type="nucleotide sequence ID" value="XM_009553924.1"/>
</dbReference>
<dbReference type="EMBL" id="KI925465">
    <property type="protein sequence ID" value="ETW75989.1"/>
    <property type="molecule type" value="Genomic_DNA"/>
</dbReference>
<evidence type="ECO:0000313" key="2">
    <source>
        <dbReference type="Proteomes" id="UP000030671"/>
    </source>
</evidence>
<name>W4JR99_HETIT</name>
<dbReference type="Proteomes" id="UP000030671">
    <property type="component" value="Unassembled WGS sequence"/>
</dbReference>